<evidence type="ECO:0000259" key="2">
    <source>
        <dbReference type="SMART" id="SM00852"/>
    </source>
</evidence>
<dbReference type="NCBIfam" id="TIGR00199">
    <property type="entry name" value="PncC_domain"/>
    <property type="match status" value="1"/>
</dbReference>
<comment type="caution">
    <text evidence="3">The sequence shown here is derived from an EMBL/GenBank/DDBJ whole genome shotgun (WGS) entry which is preliminary data.</text>
</comment>
<dbReference type="HAMAP" id="MF_00226_B">
    <property type="entry name" value="CinA_B"/>
    <property type="match status" value="1"/>
</dbReference>
<proteinExistence type="inferred from homology"/>
<dbReference type="PIRSF" id="PIRSF006728">
    <property type="entry name" value="CinA"/>
    <property type="match status" value="1"/>
</dbReference>
<dbReference type="Pfam" id="PF00994">
    <property type="entry name" value="MoCF_biosynth"/>
    <property type="match status" value="1"/>
</dbReference>
<dbReference type="CDD" id="cd00885">
    <property type="entry name" value="cinA"/>
    <property type="match status" value="1"/>
</dbReference>
<accession>A0ABU9L148</accession>
<dbReference type="NCBIfam" id="NF001813">
    <property type="entry name" value="PRK00549.1"/>
    <property type="match status" value="1"/>
</dbReference>
<dbReference type="InterPro" id="IPR036653">
    <property type="entry name" value="CinA-like_C"/>
</dbReference>
<dbReference type="Pfam" id="PF02464">
    <property type="entry name" value="CinA"/>
    <property type="match status" value="1"/>
</dbReference>
<evidence type="ECO:0000256" key="1">
    <source>
        <dbReference type="HAMAP-Rule" id="MF_00226"/>
    </source>
</evidence>
<dbReference type="Gene3D" id="3.30.70.2860">
    <property type="match status" value="1"/>
</dbReference>
<dbReference type="NCBIfam" id="TIGR00177">
    <property type="entry name" value="molyb_syn"/>
    <property type="match status" value="1"/>
</dbReference>
<dbReference type="PANTHER" id="PTHR13939">
    <property type="entry name" value="NICOTINAMIDE-NUCLEOTIDE AMIDOHYDROLASE PNCC"/>
    <property type="match status" value="1"/>
</dbReference>
<dbReference type="InterPro" id="IPR050101">
    <property type="entry name" value="CinA"/>
</dbReference>
<comment type="similarity">
    <text evidence="1">Belongs to the CinA family.</text>
</comment>
<dbReference type="PANTHER" id="PTHR13939:SF0">
    <property type="entry name" value="NMN AMIDOHYDROLASE-LIKE PROTEIN YFAY"/>
    <property type="match status" value="1"/>
</dbReference>
<dbReference type="Pfam" id="PF18146">
    <property type="entry name" value="CinA_KH"/>
    <property type="match status" value="1"/>
</dbReference>
<gene>
    <name evidence="3" type="ORF">AABB81_07990</name>
</gene>
<dbReference type="SUPFAM" id="SSF53218">
    <property type="entry name" value="Molybdenum cofactor biosynthesis proteins"/>
    <property type="match status" value="1"/>
</dbReference>
<feature type="domain" description="MoaB/Mog" evidence="2">
    <location>
        <begin position="4"/>
        <end position="171"/>
    </location>
</feature>
<sequence length="421" mass="46612">MQAEIITVGDEILIGQIVDTNSQWLGQRLNEIGVSVYQITSIQDDRQHILKALSEAEANVDIIIITGGLGPTKDDITKLTLAEYFNDVLVRNQEIEDHIKQLFGRIKYKFTDMDIRQAMLPAKATVLKNELGTASGMWFKKGQKVIISLPGVPNEMKGLMTNSVLPKLIESFHLPFILHKTLHTYGLGESRVAERLEAWENQLPQSIRLAYLPSYGRVRLRLSARGKDLKQLQYELNKEAESLRLLVEDIFVDEDENEALELSLNKILTDNSLTLSLAESCTGGNVARMITAIPGASKFLKGALVAYSAEVKERILHVPADMINAHSVVSEKVAIEMALQCQKLFNTDYAVATTGNAGPTTDETDESVGVVFIGIATPAGVYASEYFFGKPRGKVIERASVKSLELLRKEILKNTVNSLPD</sequence>
<dbReference type="InterPro" id="IPR041424">
    <property type="entry name" value="CinA_KH"/>
</dbReference>
<dbReference type="Proteomes" id="UP001474120">
    <property type="component" value="Unassembled WGS sequence"/>
</dbReference>
<dbReference type="Gene3D" id="3.90.950.20">
    <property type="entry name" value="CinA-like"/>
    <property type="match status" value="1"/>
</dbReference>
<evidence type="ECO:0000313" key="4">
    <source>
        <dbReference type="Proteomes" id="UP001474120"/>
    </source>
</evidence>
<evidence type="ECO:0000313" key="3">
    <source>
        <dbReference type="EMBL" id="MEL4455833.1"/>
    </source>
</evidence>
<dbReference type="NCBIfam" id="TIGR00200">
    <property type="entry name" value="cinA_nterm"/>
    <property type="match status" value="1"/>
</dbReference>
<organism evidence="3 4">
    <name type="scientific">Lutimonas vermicola</name>
    <dbReference type="NCBI Taxonomy" id="414288"/>
    <lineage>
        <taxon>Bacteria</taxon>
        <taxon>Pseudomonadati</taxon>
        <taxon>Bacteroidota</taxon>
        <taxon>Flavobacteriia</taxon>
        <taxon>Flavobacteriales</taxon>
        <taxon>Flavobacteriaceae</taxon>
        <taxon>Lutimonas</taxon>
    </lineage>
</organism>
<dbReference type="InterPro" id="IPR036425">
    <property type="entry name" value="MoaB/Mog-like_dom_sf"/>
</dbReference>
<dbReference type="InterPro" id="IPR008136">
    <property type="entry name" value="CinA_C"/>
</dbReference>
<dbReference type="SUPFAM" id="SSF142433">
    <property type="entry name" value="CinA-like"/>
    <property type="match status" value="1"/>
</dbReference>
<dbReference type="EMBL" id="JBCDNA010000002">
    <property type="protein sequence ID" value="MEL4455833.1"/>
    <property type="molecule type" value="Genomic_DNA"/>
</dbReference>
<protein>
    <recommendedName>
        <fullName evidence="1">CinA-like protein</fullName>
    </recommendedName>
</protein>
<dbReference type="InterPro" id="IPR008135">
    <property type="entry name" value="Competence-induced_CinA"/>
</dbReference>
<reference evidence="3 4" key="1">
    <citation type="submission" date="2024-04" db="EMBL/GenBank/DDBJ databases">
        <title>whole genome sequencing of Lutimonas vermicola strain IMCC1616.</title>
        <authorList>
            <person name="Bae S.S."/>
        </authorList>
    </citation>
    <scope>NUCLEOTIDE SEQUENCE [LARGE SCALE GENOMIC DNA]</scope>
    <source>
        <strain evidence="3 4">IMCC1616</strain>
    </source>
</reference>
<dbReference type="RefSeq" id="WP_342159798.1">
    <property type="nucleotide sequence ID" value="NZ_JBCDNA010000002.1"/>
</dbReference>
<name>A0ABU9L148_9FLAO</name>
<dbReference type="InterPro" id="IPR001453">
    <property type="entry name" value="MoaB/Mog_dom"/>
</dbReference>
<dbReference type="SMART" id="SM00852">
    <property type="entry name" value="MoCF_biosynth"/>
    <property type="match status" value="1"/>
</dbReference>
<keyword evidence="4" id="KW-1185">Reference proteome</keyword>
<dbReference type="Gene3D" id="3.40.980.10">
    <property type="entry name" value="MoaB/Mog-like domain"/>
    <property type="match status" value="1"/>
</dbReference>